<dbReference type="EMBL" id="NDXW01000010">
    <property type="protein sequence ID" value="RDH41369.1"/>
    <property type="molecule type" value="Genomic_DNA"/>
</dbReference>
<dbReference type="RefSeq" id="WP_094789970.1">
    <property type="nucleotide sequence ID" value="NZ_NDXW01000010.1"/>
</dbReference>
<accession>A0A4P9VG45</accession>
<dbReference type="Proteomes" id="UP000257039">
    <property type="component" value="Unassembled WGS sequence"/>
</dbReference>
<sequence>MRKHLKFRLANDVSCSIYDPSIFNNSEQLSVKTAVEAIASILYNLNNADPLIKQVTLKAQDIIDNKIHYDLLTPLTDKLNELKSLADTSLAIELVNSTEPHEYVLQGKYNYPVNNQVIRAMLVFDQIIDQLLYLQATGVFSSKVFYRERKNIMKMPRRFILDILTLARRYHDNKKKRLATIEAAA</sequence>
<evidence type="ECO:0000313" key="2">
    <source>
        <dbReference type="EMBL" id="RDH41369.1"/>
    </source>
</evidence>
<proteinExistence type="predicted"/>
<protein>
    <submittedName>
        <fullName evidence="1">DUF1845 domain-containing protein</fullName>
    </submittedName>
</protein>
<evidence type="ECO:0000313" key="1">
    <source>
        <dbReference type="EMBL" id="RDH41344.1"/>
    </source>
</evidence>
<dbReference type="EMBL" id="NDXW01000010">
    <property type="protein sequence ID" value="RDH41344.1"/>
    <property type="molecule type" value="Genomic_DNA"/>
</dbReference>
<keyword evidence="3" id="KW-1185">Reference proteome</keyword>
<reference evidence="1 3" key="1">
    <citation type="submission" date="2017-04" db="EMBL/GenBank/DDBJ databases">
        <title>Draft genome sequence of Zooshikella ganghwensis VG4 isolated from Red Sea sediments.</title>
        <authorList>
            <person name="Rehman Z."/>
            <person name="Alam I."/>
            <person name="Kamau A."/>
            <person name="Bajic V."/>
            <person name="Leiknes T."/>
        </authorList>
    </citation>
    <scope>NUCLEOTIDE SEQUENCE [LARGE SCALE GENOMIC DNA]</scope>
    <source>
        <strain evidence="1 3">VG4</strain>
    </source>
</reference>
<gene>
    <name evidence="1" type="ORF">B9G39_29175</name>
    <name evidence="2" type="ORF">B9G39_29300</name>
</gene>
<dbReference type="AlphaFoldDB" id="A0A4P9VG45"/>
<comment type="caution">
    <text evidence="1">The sequence shown here is derived from an EMBL/GenBank/DDBJ whole genome shotgun (WGS) entry which is preliminary data.</text>
</comment>
<name>A0A4P9VG45_9GAMM</name>
<organism evidence="1 3">
    <name type="scientific">Zooshikella ganghwensis</name>
    <dbReference type="NCBI Taxonomy" id="202772"/>
    <lineage>
        <taxon>Bacteria</taxon>
        <taxon>Pseudomonadati</taxon>
        <taxon>Pseudomonadota</taxon>
        <taxon>Gammaproteobacteria</taxon>
        <taxon>Oceanospirillales</taxon>
        <taxon>Zooshikellaceae</taxon>
        <taxon>Zooshikella</taxon>
    </lineage>
</organism>
<evidence type="ECO:0000313" key="3">
    <source>
        <dbReference type="Proteomes" id="UP000257039"/>
    </source>
</evidence>